<sequence length="302" mass="34028">MKFVPTKASKYVLKCLKDKNCVTVVGSPGVGKTAITRHVALHLTGMGYAVIPITDPRDIRDFYKPGQRSVFVIDHIGGKFTANKQMIDSWEPLMGVVEQILSDNCKIVLSCRSQVYKDKKFNVLVPFKSCECNVNILRFSPSERKNIAKAHLGNYDHKIIKISDYDFFPLLCVICSKQGIIDIEKFFYLSFVVLEKELNSLWDQGKVGRCQICALALCVINDNELQEKYLTSKESSARHVIDDVAEACGLNRGISLVKIKDEMDTLVGTYLTKINGIYTAIHNKVFDFLVYYCSTKILGCLI</sequence>
<dbReference type="Pfam" id="PF20720">
    <property type="entry name" value="nSTAND3"/>
    <property type="match status" value="1"/>
</dbReference>
<reference evidence="2 3" key="1">
    <citation type="submission" date="2020-06" db="EMBL/GenBank/DDBJ databases">
        <authorList>
            <person name="Li R."/>
            <person name="Bekaert M."/>
        </authorList>
    </citation>
    <scope>NUCLEOTIDE SEQUENCE [LARGE SCALE GENOMIC DNA]</scope>
    <source>
        <strain evidence="3">wild</strain>
    </source>
</reference>
<dbReference type="OrthoDB" id="6121908at2759"/>
<proteinExistence type="predicted"/>
<dbReference type="Proteomes" id="UP000507470">
    <property type="component" value="Unassembled WGS sequence"/>
</dbReference>
<dbReference type="InterPro" id="IPR027417">
    <property type="entry name" value="P-loop_NTPase"/>
</dbReference>
<protein>
    <recommendedName>
        <fullName evidence="1">Novel STAND NTPase 3 domain-containing protein</fullName>
    </recommendedName>
</protein>
<dbReference type="SUPFAM" id="SSF52540">
    <property type="entry name" value="P-loop containing nucleoside triphosphate hydrolases"/>
    <property type="match status" value="1"/>
</dbReference>
<feature type="domain" description="Novel STAND NTPase 3" evidence="1">
    <location>
        <begin position="3"/>
        <end position="152"/>
    </location>
</feature>
<dbReference type="AlphaFoldDB" id="A0A6J8A0T4"/>
<evidence type="ECO:0000259" key="1">
    <source>
        <dbReference type="Pfam" id="PF20720"/>
    </source>
</evidence>
<evidence type="ECO:0000313" key="3">
    <source>
        <dbReference type="Proteomes" id="UP000507470"/>
    </source>
</evidence>
<keyword evidence="3" id="KW-1185">Reference proteome</keyword>
<gene>
    <name evidence="2" type="ORF">MCOR_2146</name>
</gene>
<organism evidence="2 3">
    <name type="scientific">Mytilus coruscus</name>
    <name type="common">Sea mussel</name>
    <dbReference type="NCBI Taxonomy" id="42192"/>
    <lineage>
        <taxon>Eukaryota</taxon>
        <taxon>Metazoa</taxon>
        <taxon>Spiralia</taxon>
        <taxon>Lophotrochozoa</taxon>
        <taxon>Mollusca</taxon>
        <taxon>Bivalvia</taxon>
        <taxon>Autobranchia</taxon>
        <taxon>Pteriomorphia</taxon>
        <taxon>Mytilida</taxon>
        <taxon>Mytiloidea</taxon>
        <taxon>Mytilidae</taxon>
        <taxon>Mytilinae</taxon>
        <taxon>Mytilus</taxon>
    </lineage>
</organism>
<evidence type="ECO:0000313" key="2">
    <source>
        <dbReference type="EMBL" id="CAC5359142.1"/>
    </source>
</evidence>
<accession>A0A6J8A0T4</accession>
<dbReference type="EMBL" id="CACVKT020000425">
    <property type="protein sequence ID" value="CAC5359142.1"/>
    <property type="molecule type" value="Genomic_DNA"/>
</dbReference>
<name>A0A6J8A0T4_MYTCO</name>
<dbReference type="InterPro" id="IPR049050">
    <property type="entry name" value="nSTAND3"/>
</dbReference>